<dbReference type="EMBL" id="CAJFDH010000006">
    <property type="protein sequence ID" value="CAD5227742.1"/>
    <property type="molecule type" value="Genomic_DNA"/>
</dbReference>
<dbReference type="Proteomes" id="UP000614601">
    <property type="component" value="Unassembled WGS sequence"/>
</dbReference>
<keyword evidence="1" id="KW-0472">Membrane</keyword>
<feature type="transmembrane region" description="Helical" evidence="1">
    <location>
        <begin position="271"/>
        <end position="292"/>
    </location>
</feature>
<comment type="caution">
    <text evidence="2">The sequence shown here is derived from an EMBL/GenBank/DDBJ whole genome shotgun (WGS) entry which is preliminary data.</text>
</comment>
<accession>A0A811LKV4</accession>
<sequence length="320" mass="36154">MKFNADLLKKVLDAKVLPEKHGQVICAEFISFAHSQNTVTRHSAKVCPHSTETVVQTNYTIEGDVLTELRFLFTPKNLNILYVEGVSGGGHNLLKLDDTHQKLEPKQEYKKRKQWLVRNKVLYQKLPAEMDFLDSGGHNHFITNGVFDLMNAPVVGSTDSGDLWLPDHTCRHIKQTGKEYNIVVEKCSEPKKLLLSFAALKNLNATLANDEAIPNYFAMLYYGQAPTTTTKVSTTEDFYEYVFPEWIYLFTVMPTMKTTTTTASPPESFSYWWIIGVIAGLVLAAAAGFGIYKCKRKAADKQPSQAVTLEQMRRARYKKA</sequence>
<protein>
    <submittedName>
        <fullName evidence="2">Uncharacterized protein</fullName>
    </submittedName>
</protein>
<dbReference type="Proteomes" id="UP000783686">
    <property type="component" value="Unassembled WGS sequence"/>
</dbReference>
<organism evidence="2 3">
    <name type="scientific">Bursaphelenchus okinawaensis</name>
    <dbReference type="NCBI Taxonomy" id="465554"/>
    <lineage>
        <taxon>Eukaryota</taxon>
        <taxon>Metazoa</taxon>
        <taxon>Ecdysozoa</taxon>
        <taxon>Nematoda</taxon>
        <taxon>Chromadorea</taxon>
        <taxon>Rhabditida</taxon>
        <taxon>Tylenchina</taxon>
        <taxon>Tylenchomorpha</taxon>
        <taxon>Aphelenchoidea</taxon>
        <taxon>Aphelenchoididae</taxon>
        <taxon>Bursaphelenchus</taxon>
    </lineage>
</organism>
<evidence type="ECO:0000313" key="2">
    <source>
        <dbReference type="EMBL" id="CAD5227742.1"/>
    </source>
</evidence>
<proteinExistence type="predicted"/>
<evidence type="ECO:0000256" key="1">
    <source>
        <dbReference type="SAM" id="Phobius"/>
    </source>
</evidence>
<name>A0A811LKV4_9BILA</name>
<dbReference type="AlphaFoldDB" id="A0A811LKV4"/>
<keyword evidence="1" id="KW-0812">Transmembrane</keyword>
<dbReference type="EMBL" id="CAJFCW020000006">
    <property type="protein sequence ID" value="CAG9123570.1"/>
    <property type="molecule type" value="Genomic_DNA"/>
</dbReference>
<evidence type="ECO:0000313" key="3">
    <source>
        <dbReference type="Proteomes" id="UP000614601"/>
    </source>
</evidence>
<reference evidence="2" key="1">
    <citation type="submission" date="2020-09" db="EMBL/GenBank/DDBJ databases">
        <authorList>
            <person name="Kikuchi T."/>
        </authorList>
    </citation>
    <scope>NUCLEOTIDE SEQUENCE</scope>
    <source>
        <strain evidence="2">SH1</strain>
    </source>
</reference>
<keyword evidence="3" id="KW-1185">Reference proteome</keyword>
<keyword evidence="1" id="KW-1133">Transmembrane helix</keyword>
<gene>
    <name evidence="2" type="ORF">BOKJ2_LOCUS12325</name>
</gene>